<evidence type="ECO:0000256" key="3">
    <source>
        <dbReference type="ARBA" id="ARBA00022448"/>
    </source>
</evidence>
<dbReference type="SMART" id="SM00382">
    <property type="entry name" value="AAA"/>
    <property type="match status" value="2"/>
</dbReference>
<dbReference type="PROSITE" id="PS00211">
    <property type="entry name" value="ABC_TRANSPORTER_1"/>
    <property type="match status" value="1"/>
</dbReference>
<dbReference type="InterPro" id="IPR010929">
    <property type="entry name" value="PDR_CDR_ABC"/>
</dbReference>
<dbReference type="Proteomes" id="UP000256964">
    <property type="component" value="Unassembled WGS sequence"/>
</dbReference>
<organism evidence="12 13">
    <name type="scientific">Lentinus brumalis</name>
    <dbReference type="NCBI Taxonomy" id="2498619"/>
    <lineage>
        <taxon>Eukaryota</taxon>
        <taxon>Fungi</taxon>
        <taxon>Dikarya</taxon>
        <taxon>Basidiomycota</taxon>
        <taxon>Agaricomycotina</taxon>
        <taxon>Agaricomycetes</taxon>
        <taxon>Polyporales</taxon>
        <taxon>Polyporaceae</taxon>
        <taxon>Lentinus</taxon>
    </lineage>
</organism>
<dbReference type="InterPro" id="IPR013525">
    <property type="entry name" value="ABC2_TM"/>
</dbReference>
<feature type="region of interest" description="Disordered" evidence="9">
    <location>
        <begin position="42"/>
        <end position="67"/>
    </location>
</feature>
<dbReference type="EMBL" id="KZ857392">
    <property type="protein sequence ID" value="RDX51934.1"/>
    <property type="molecule type" value="Genomic_DNA"/>
</dbReference>
<dbReference type="InterPro" id="IPR034003">
    <property type="entry name" value="ABCG_PDR_2"/>
</dbReference>
<dbReference type="InterPro" id="IPR027417">
    <property type="entry name" value="P-loop_NTPase"/>
</dbReference>
<feature type="transmembrane region" description="Helical" evidence="10">
    <location>
        <begin position="1240"/>
        <end position="1265"/>
    </location>
</feature>
<feature type="transmembrane region" description="Helical" evidence="10">
    <location>
        <begin position="1199"/>
        <end position="1220"/>
    </location>
</feature>
<feature type="transmembrane region" description="Helical" evidence="10">
    <location>
        <begin position="640"/>
        <end position="661"/>
    </location>
</feature>
<evidence type="ECO:0000256" key="7">
    <source>
        <dbReference type="ARBA" id="ARBA00022989"/>
    </source>
</evidence>
<dbReference type="CDD" id="cd03233">
    <property type="entry name" value="ABCG_PDR_domain1"/>
    <property type="match status" value="1"/>
</dbReference>
<dbReference type="GO" id="GO:0140359">
    <property type="term" value="F:ABC-type transporter activity"/>
    <property type="evidence" value="ECO:0007669"/>
    <property type="project" value="InterPro"/>
</dbReference>
<dbReference type="Pfam" id="PF19055">
    <property type="entry name" value="ABC2_membrane_7"/>
    <property type="match status" value="1"/>
</dbReference>
<dbReference type="Gene3D" id="3.40.50.300">
    <property type="entry name" value="P-loop containing nucleotide triphosphate hydrolases"/>
    <property type="match status" value="2"/>
</dbReference>
<feature type="transmembrane region" description="Helical" evidence="10">
    <location>
        <begin position="498"/>
        <end position="521"/>
    </location>
</feature>
<keyword evidence="8 10" id="KW-0472">Membrane</keyword>
<dbReference type="GO" id="GO:0016020">
    <property type="term" value="C:membrane"/>
    <property type="evidence" value="ECO:0007669"/>
    <property type="project" value="UniProtKB-SubCell"/>
</dbReference>
<dbReference type="Pfam" id="PF01061">
    <property type="entry name" value="ABC2_membrane"/>
    <property type="match status" value="2"/>
</dbReference>
<dbReference type="PROSITE" id="PS50893">
    <property type="entry name" value="ABC_TRANSPORTER_2"/>
    <property type="match status" value="2"/>
</dbReference>
<evidence type="ECO:0000256" key="2">
    <source>
        <dbReference type="ARBA" id="ARBA00006012"/>
    </source>
</evidence>
<evidence type="ECO:0000256" key="9">
    <source>
        <dbReference type="SAM" id="MobiDB-lite"/>
    </source>
</evidence>
<dbReference type="CDD" id="cd03232">
    <property type="entry name" value="ABCG_PDR_domain2"/>
    <property type="match status" value="1"/>
</dbReference>
<name>A0A371DHC9_9APHY</name>
<keyword evidence="6" id="KW-0067">ATP-binding</keyword>
<keyword evidence="5" id="KW-0547">Nucleotide-binding</keyword>
<dbReference type="Pfam" id="PF00005">
    <property type="entry name" value="ABC_tran"/>
    <property type="match status" value="2"/>
</dbReference>
<dbReference type="InterPro" id="IPR017871">
    <property type="entry name" value="ABC_transporter-like_CS"/>
</dbReference>
<evidence type="ECO:0000256" key="1">
    <source>
        <dbReference type="ARBA" id="ARBA00004141"/>
    </source>
</evidence>
<evidence type="ECO:0000259" key="11">
    <source>
        <dbReference type="PROSITE" id="PS50893"/>
    </source>
</evidence>
<dbReference type="InterPro" id="IPR003439">
    <property type="entry name" value="ABC_transporter-like_ATP-bd"/>
</dbReference>
<evidence type="ECO:0000256" key="5">
    <source>
        <dbReference type="ARBA" id="ARBA00022741"/>
    </source>
</evidence>
<feature type="transmembrane region" description="Helical" evidence="10">
    <location>
        <begin position="757"/>
        <end position="778"/>
    </location>
</feature>
<comment type="subcellular location">
    <subcellularLocation>
        <location evidence="1">Membrane</location>
        <topology evidence="1">Multi-pass membrane protein</topology>
    </subcellularLocation>
</comment>
<proteinExistence type="inferred from homology"/>
<dbReference type="GO" id="GO:0016887">
    <property type="term" value="F:ATP hydrolysis activity"/>
    <property type="evidence" value="ECO:0007669"/>
    <property type="project" value="InterPro"/>
</dbReference>
<feature type="region of interest" description="Disordered" evidence="9">
    <location>
        <begin position="1"/>
        <end position="21"/>
    </location>
</feature>
<evidence type="ECO:0000256" key="4">
    <source>
        <dbReference type="ARBA" id="ARBA00022692"/>
    </source>
</evidence>
<dbReference type="FunFam" id="3.40.50.300:FF:000054">
    <property type="entry name" value="ABC multidrug transporter atrF"/>
    <property type="match status" value="1"/>
</dbReference>
<dbReference type="InterPro" id="IPR003593">
    <property type="entry name" value="AAA+_ATPase"/>
</dbReference>
<evidence type="ECO:0000256" key="6">
    <source>
        <dbReference type="ARBA" id="ARBA00022840"/>
    </source>
</evidence>
<dbReference type="InterPro" id="IPR034001">
    <property type="entry name" value="ABCG_PDR_1"/>
</dbReference>
<gene>
    <name evidence="12" type="ORF">OH76DRAFT_1400832</name>
</gene>
<feature type="domain" description="ABC transporter" evidence="11">
    <location>
        <begin position="840"/>
        <end position="1077"/>
    </location>
</feature>
<dbReference type="Pfam" id="PF06422">
    <property type="entry name" value="PDR_CDR"/>
    <property type="match status" value="1"/>
</dbReference>
<keyword evidence="13" id="KW-1185">Reference proteome</keyword>
<feature type="transmembrane region" description="Helical" evidence="10">
    <location>
        <begin position="572"/>
        <end position="598"/>
    </location>
</feature>
<dbReference type="Pfam" id="PF14510">
    <property type="entry name" value="ABC_trans_N"/>
    <property type="match status" value="1"/>
</dbReference>
<keyword evidence="4 10" id="KW-0812">Transmembrane</keyword>
<evidence type="ECO:0000256" key="10">
    <source>
        <dbReference type="SAM" id="Phobius"/>
    </source>
</evidence>
<evidence type="ECO:0000313" key="12">
    <source>
        <dbReference type="EMBL" id="RDX51934.1"/>
    </source>
</evidence>
<feature type="transmembrane region" description="Helical" evidence="10">
    <location>
        <begin position="533"/>
        <end position="552"/>
    </location>
</feature>
<dbReference type="OrthoDB" id="245989at2759"/>
<keyword evidence="7 10" id="KW-1133">Transmembrane helix</keyword>
<dbReference type="GO" id="GO:0005524">
    <property type="term" value="F:ATP binding"/>
    <property type="evidence" value="ECO:0007669"/>
    <property type="project" value="UniProtKB-KW"/>
</dbReference>
<feature type="compositionally biased region" description="Basic and acidic residues" evidence="9">
    <location>
        <begin position="1"/>
        <end position="12"/>
    </location>
</feature>
<feature type="transmembrane region" description="Helical" evidence="10">
    <location>
        <begin position="1317"/>
        <end position="1336"/>
    </location>
</feature>
<comment type="similarity">
    <text evidence="2">Belongs to the ABC transporter superfamily. ABCG family. PDR (TC 3.A.1.205) subfamily.</text>
</comment>
<evidence type="ECO:0000256" key="8">
    <source>
        <dbReference type="ARBA" id="ARBA00023136"/>
    </source>
</evidence>
<reference evidence="12 13" key="1">
    <citation type="journal article" date="2018" name="Biotechnol. Biofuels">
        <title>Integrative visual omics of the white-rot fungus Polyporus brumalis exposes the biotechnological potential of its oxidative enzymes for delignifying raw plant biomass.</title>
        <authorList>
            <person name="Miyauchi S."/>
            <person name="Rancon A."/>
            <person name="Drula E."/>
            <person name="Hage H."/>
            <person name="Chaduli D."/>
            <person name="Favel A."/>
            <person name="Grisel S."/>
            <person name="Henrissat B."/>
            <person name="Herpoel-Gimbert I."/>
            <person name="Ruiz-Duenas F.J."/>
            <person name="Chevret D."/>
            <person name="Hainaut M."/>
            <person name="Lin J."/>
            <person name="Wang M."/>
            <person name="Pangilinan J."/>
            <person name="Lipzen A."/>
            <person name="Lesage-Meessen L."/>
            <person name="Navarro D."/>
            <person name="Riley R."/>
            <person name="Grigoriev I.V."/>
            <person name="Zhou S."/>
            <person name="Raouche S."/>
            <person name="Rosso M.N."/>
        </authorList>
    </citation>
    <scope>NUCLEOTIDE SEQUENCE [LARGE SCALE GENOMIC DNA]</scope>
    <source>
        <strain evidence="12 13">BRFM 1820</strain>
    </source>
</reference>
<feature type="transmembrane region" description="Helical" evidence="10">
    <location>
        <begin position="610"/>
        <end position="628"/>
    </location>
</feature>
<dbReference type="PANTHER" id="PTHR19241">
    <property type="entry name" value="ATP-BINDING CASSETTE TRANSPORTER"/>
    <property type="match status" value="1"/>
</dbReference>
<dbReference type="SUPFAM" id="SSF52540">
    <property type="entry name" value="P-loop containing nucleoside triphosphate hydrolases"/>
    <property type="match status" value="2"/>
</dbReference>
<dbReference type="InterPro" id="IPR043926">
    <property type="entry name" value="ABCG_dom"/>
</dbReference>
<evidence type="ECO:0000313" key="13">
    <source>
        <dbReference type="Proteomes" id="UP000256964"/>
    </source>
</evidence>
<feature type="transmembrane region" description="Helical" evidence="10">
    <location>
        <begin position="1285"/>
        <end position="1305"/>
    </location>
</feature>
<feature type="transmembrane region" description="Helical" evidence="10">
    <location>
        <begin position="1437"/>
        <end position="1458"/>
    </location>
</feature>
<protein>
    <submittedName>
        <fullName evidence="12">ABC-transporter</fullName>
    </submittedName>
</protein>
<feature type="compositionally biased region" description="Basic and acidic residues" evidence="9">
    <location>
        <begin position="48"/>
        <end position="67"/>
    </location>
</feature>
<sequence length="1463" mass="164680">MADTPADDRTLRGDATPLPDSHHVDIAQAEAQFNELQRVLSIRSQQADSERTQSANEKDVEKGEPHEEFDLRSYLTSTTAAADRAGLAHKHVGVTWEDLRVEGVGGIGHKIYVTTFGQDALGFWLSPYRFARRLVEAVVPAVRPKPPLMTILQPQSGLLKPGEMCLVLGCPGSGCTTFLKAIANQRQDYAAIHGDVRYAGIDAHDMAKHYKGEVVYNEEDDRHIATLTVAQTLDFALSLKTPGPKGRLPGMSRQEFHDSVRNTLLKMLNISHTANTYVGDEFVRGVSGGERKRVSIAEMMATRAHVLCFDNSTRGLDASTALDFIKAMRVMTDILGQTTFATLYQAGEGIYELFDKVLVLDKGRQVYFGPPSEARAYFESLGFKSLPRQSTPDYLTGCTDPNERQFAPGRSEDDVPCTPEALEEAFQRSRFARDMRDQLAKYKEQMAIDKADQEAFRTAVLAEKQKGVSKKTPYTLGFTGQVKALVIRQFRMRLQDRFQLITSFSLATILALVIGAAYYNLQLTSQGAFTRGSVIFAALLTCCLDTFGEMPVQMLGRPILKKQTNYALYRPAAVAMANTLADIPFSAVRIFIYNLIIYFMSNLSRSAGGFFTYHIFIYFAFLSMQGFFRTFGIMCTNFDSAFRLATFFIPNMIQYAGYMIPVFQMKRWLFWIYYINPVAYAFVGTLENEFMRIGFTCDGNSIVPRNPPGVNKYPDGLGPNQICTLFGAMPGQQIVSGRNYVSLGFGLNVTDIWRRNFLVVIGFLILFQITQILLIEYFPHFDGGSSVTIYAPEDNETKKRNARLRERREQRRGRGKTVSEKASIAEEKDGAITKFYGKPFTWENINYHVPVPGGTRRLLHDVYGYVKPGTMTALMGASGAGKTTCLDVLAQRKNIGVVSGTLLLDGKPLNLDFARNTAYAEQMDVHEGTATVREAMRFSAYLRQPTSVSKEEKDQYVEDMIEVLELQDLADALVFSLSVEARKRLTIGVELASRPSLLFLDEPTSGLDGQSAWNLVRFLRKLADNGQAILCTIHQPSALLIQTFDRLLLLERGGETVYFGDIGPDCQILRDYFAQHGAHCPPNVNPAEFMLDAIGAGLTPRIGDRDWKDHWLESKQYKEVLAEIERIKQGTASEGDDKPKEVTLYATPFLHQLRYVVQRNNVKLWRSPDYVFSRLFVHAFISLWISLSFLQLGNGVRDLQYRVFGIFWATILPAIVMGQLEPMWILSRRIFIREASSRIYSPYVFAIGQLIGEMPYSLLCAVVYWLLMVFPMGFGQGTAGVGGEFFQLLIIIFMELFGVSLGQFIGAMSPSMQIAPLFNPFIILVLSTFCGVTLPYPSMAKYWRWLYELSPYTRTLGAMLSTELHGLTIRCKADEFIQFNPPSGQTCMQWANEFVQGFGGYLDNGNDTSACRYCQYSVGDQFYEPLNIRYENRWRDAWVLFAFSVFNLLATIVASRFLRYAKR</sequence>
<feature type="domain" description="ABC transporter" evidence="11">
    <location>
        <begin position="132"/>
        <end position="387"/>
    </location>
</feature>
<dbReference type="STRING" id="139420.A0A371DHC9"/>
<keyword evidence="3" id="KW-0813">Transport</keyword>
<feature type="transmembrane region" description="Helical" evidence="10">
    <location>
        <begin position="1175"/>
        <end position="1193"/>
    </location>
</feature>
<dbReference type="InterPro" id="IPR029481">
    <property type="entry name" value="ABC_trans_N"/>
</dbReference>
<accession>A0A371DHC9</accession>